<dbReference type="EMBL" id="JAHLFH010000170">
    <property type="protein sequence ID" value="MBU3820302.1"/>
    <property type="molecule type" value="Genomic_DNA"/>
</dbReference>
<keyword evidence="2" id="KW-0067">ATP-binding</keyword>
<reference evidence="4" key="1">
    <citation type="journal article" date="2021" name="PeerJ">
        <title>Extensive microbial diversity within the chicken gut microbiome revealed by metagenomics and culture.</title>
        <authorList>
            <person name="Gilroy R."/>
            <person name="Ravi A."/>
            <person name="Getino M."/>
            <person name="Pursley I."/>
            <person name="Horton D.L."/>
            <person name="Alikhan N.F."/>
            <person name="Baker D."/>
            <person name="Gharbi K."/>
            <person name="Hall N."/>
            <person name="Watson M."/>
            <person name="Adriaenssens E.M."/>
            <person name="Foster-Nyarko E."/>
            <person name="Jarju S."/>
            <person name="Secka A."/>
            <person name="Antonio M."/>
            <person name="Oren A."/>
            <person name="Chaudhuri R.R."/>
            <person name="La Ragione R."/>
            <person name="Hildebrand F."/>
            <person name="Pallen M.J."/>
        </authorList>
    </citation>
    <scope>NUCLEOTIDE SEQUENCE</scope>
    <source>
        <strain evidence="4">742</strain>
    </source>
</reference>
<evidence type="ECO:0000313" key="4">
    <source>
        <dbReference type="EMBL" id="MBU3820302.1"/>
    </source>
</evidence>
<reference evidence="4" key="2">
    <citation type="submission" date="2021-04" db="EMBL/GenBank/DDBJ databases">
        <authorList>
            <person name="Gilroy R."/>
        </authorList>
    </citation>
    <scope>NUCLEOTIDE SEQUENCE</scope>
    <source>
        <strain evidence="4">742</strain>
    </source>
</reference>
<dbReference type="InterPro" id="IPR027417">
    <property type="entry name" value="P-loop_NTPase"/>
</dbReference>
<dbReference type="Proteomes" id="UP000824178">
    <property type="component" value="Unassembled WGS sequence"/>
</dbReference>
<keyword evidence="1" id="KW-0547">Nucleotide-binding</keyword>
<evidence type="ECO:0000256" key="2">
    <source>
        <dbReference type="ARBA" id="ARBA00022840"/>
    </source>
</evidence>
<dbReference type="PANTHER" id="PTHR20953:SF3">
    <property type="entry name" value="P-LOOP CONTAINING NUCLEOSIDE TRIPHOSPHATE HYDROLASES SUPERFAMILY PROTEIN"/>
    <property type="match status" value="1"/>
</dbReference>
<proteinExistence type="predicted"/>
<accession>A0A9E2KLX2</accession>
<dbReference type="SUPFAM" id="SSF52540">
    <property type="entry name" value="P-loop containing nucleoside triphosphate hydrolases"/>
    <property type="match status" value="1"/>
</dbReference>
<dbReference type="Pfam" id="PF19568">
    <property type="entry name" value="Spore_III_AA"/>
    <property type="match status" value="1"/>
</dbReference>
<dbReference type="GO" id="GO:0005524">
    <property type="term" value="F:ATP binding"/>
    <property type="evidence" value="ECO:0007669"/>
    <property type="project" value="UniProtKB-KW"/>
</dbReference>
<dbReference type="AlphaFoldDB" id="A0A9E2KLX2"/>
<dbReference type="InterPro" id="IPR045735">
    <property type="entry name" value="Spore_III_AA_AAA+_ATPase"/>
</dbReference>
<dbReference type="InterPro" id="IPR003593">
    <property type="entry name" value="AAA+_ATPase"/>
</dbReference>
<comment type="caution">
    <text evidence="4">The sequence shown here is derived from an EMBL/GenBank/DDBJ whole genome shotgun (WGS) entry which is preliminary data.</text>
</comment>
<evidence type="ECO:0000259" key="3">
    <source>
        <dbReference type="SMART" id="SM00382"/>
    </source>
</evidence>
<feature type="domain" description="AAA+ ATPase" evidence="3">
    <location>
        <begin position="149"/>
        <end position="280"/>
    </location>
</feature>
<gene>
    <name evidence="4" type="primary">tadA</name>
    <name evidence="4" type="ORF">H9864_08060</name>
</gene>
<dbReference type="SMART" id="SM00382">
    <property type="entry name" value="AAA"/>
    <property type="match status" value="1"/>
</dbReference>
<sequence length="297" mass="32439">MDEFYQAAQCLPGWISRPLAAFPPQTACRVHEIRLRQGCPPGFTMSGRPCPAGAVPGCPGELQTLVLSAAQMEETFYTLCGGSVHTHQEELAEGYLTLPGGHRVGVAGKFFLHPQQGVVVQTVRSLNLRIARRKEIALPPSLREALNARFTGMVLVGEPDSGKTTLLRSIARCLAAQGRAVSVVDERQELFPETDGPGQPFDVIAGLPKGRALQMVLRTLSPQVVLLDELGGLEEVAQLEQGFLGGVDFIASLHAATLEEALRRPQVEALCCRRMLRVLVWLEGREHPGQIREVRWL</sequence>
<organism evidence="4 5">
    <name type="scientific">Candidatus Faecalibacterium intestinavium</name>
    <dbReference type="NCBI Taxonomy" id="2838580"/>
    <lineage>
        <taxon>Bacteria</taxon>
        <taxon>Bacillati</taxon>
        <taxon>Bacillota</taxon>
        <taxon>Clostridia</taxon>
        <taxon>Eubacteriales</taxon>
        <taxon>Oscillospiraceae</taxon>
        <taxon>Faecalibacterium</taxon>
    </lineage>
</organism>
<dbReference type="PANTHER" id="PTHR20953">
    <property type="entry name" value="KINASE-RELATED"/>
    <property type="match status" value="1"/>
</dbReference>
<evidence type="ECO:0000256" key="1">
    <source>
        <dbReference type="ARBA" id="ARBA00022741"/>
    </source>
</evidence>
<dbReference type="Gene3D" id="3.40.50.300">
    <property type="entry name" value="P-loop containing nucleotide triphosphate hydrolases"/>
    <property type="match status" value="1"/>
</dbReference>
<name>A0A9E2KLX2_9FIRM</name>
<evidence type="ECO:0000313" key="5">
    <source>
        <dbReference type="Proteomes" id="UP000824178"/>
    </source>
</evidence>
<protein>
    <submittedName>
        <fullName evidence="4">Flp pilus assembly complex ATPase component TadA</fullName>
    </submittedName>
</protein>